<dbReference type="SMART" id="SM00479">
    <property type="entry name" value="EXOIII"/>
    <property type="match status" value="1"/>
</dbReference>
<evidence type="ECO:0000313" key="10">
    <source>
        <dbReference type="EMBL" id="KAJ9594184.1"/>
    </source>
</evidence>
<comment type="similarity">
    <text evidence="2">Belongs to the REXO1/REXO3 family.</text>
</comment>
<dbReference type="Pfam" id="PF15870">
    <property type="entry name" value="EloA-BP1"/>
    <property type="match status" value="1"/>
</dbReference>
<gene>
    <name evidence="10" type="ORF">L9F63_014344</name>
</gene>
<reference evidence="10" key="2">
    <citation type="submission" date="2023-05" db="EMBL/GenBank/DDBJ databases">
        <authorList>
            <person name="Fouks B."/>
        </authorList>
    </citation>
    <scope>NUCLEOTIDE SEQUENCE</scope>
    <source>
        <strain evidence="10">Stay&amp;Tobe</strain>
        <tissue evidence="10">Testes</tissue>
    </source>
</reference>
<feature type="domain" description="C3H1-type" evidence="9">
    <location>
        <begin position="7"/>
        <end position="33"/>
    </location>
</feature>
<accession>A0AAD8A832</accession>
<evidence type="ECO:0000259" key="9">
    <source>
        <dbReference type="PROSITE" id="PS50103"/>
    </source>
</evidence>
<feature type="compositionally biased region" description="Basic and acidic residues" evidence="8">
    <location>
        <begin position="295"/>
        <end position="322"/>
    </location>
</feature>
<dbReference type="InterPro" id="IPR013520">
    <property type="entry name" value="Ribonucl_H"/>
</dbReference>
<evidence type="ECO:0000256" key="6">
    <source>
        <dbReference type="ARBA" id="ARBA00023242"/>
    </source>
</evidence>
<feature type="region of interest" description="Disordered" evidence="8">
    <location>
        <begin position="295"/>
        <end position="421"/>
    </location>
</feature>
<evidence type="ECO:0000256" key="7">
    <source>
        <dbReference type="PROSITE-ProRule" id="PRU00723"/>
    </source>
</evidence>
<dbReference type="InterPro" id="IPR031736">
    <property type="entry name" value="REXO1-like_dom"/>
</dbReference>
<dbReference type="GO" id="GO:0008270">
    <property type="term" value="F:zinc ion binding"/>
    <property type="evidence" value="ECO:0007669"/>
    <property type="project" value="UniProtKB-KW"/>
</dbReference>
<protein>
    <recommendedName>
        <fullName evidence="9">C3H1-type domain-containing protein</fullName>
    </recommendedName>
</protein>
<keyword evidence="11" id="KW-1185">Reference proteome</keyword>
<keyword evidence="7" id="KW-0862">Zinc</keyword>
<feature type="non-terminal residue" evidence="10">
    <location>
        <position position="1026"/>
    </location>
</feature>
<dbReference type="InterPro" id="IPR047021">
    <property type="entry name" value="REXO1/3/4-like"/>
</dbReference>
<evidence type="ECO:0000256" key="1">
    <source>
        <dbReference type="ARBA" id="ARBA00004123"/>
    </source>
</evidence>
<name>A0AAD8A832_DIPPU</name>
<dbReference type="EMBL" id="JASPKZ010003064">
    <property type="protein sequence ID" value="KAJ9594184.1"/>
    <property type="molecule type" value="Genomic_DNA"/>
</dbReference>
<evidence type="ECO:0000313" key="11">
    <source>
        <dbReference type="Proteomes" id="UP001233999"/>
    </source>
</evidence>
<evidence type="ECO:0000256" key="5">
    <source>
        <dbReference type="ARBA" id="ARBA00022839"/>
    </source>
</evidence>
<sequence length="1026" mass="115423">MLPSTGNFKTINCPFYDNGLCERPYCYFRHVREDVLEKKAEILEVADDSIEQKVVFQDSDNLNKFVSEIVKKVLGKKELISAVQESVIVRQVIEELKPAVEKPTGSAFVTEGVTPKAHRYLPPAGIPQYKPTPIAELKKRHIPVPYTPLPYPRDGCRVQAKTPTPVISLSSQNVWTTEKPTNTPNSTSNLDIVSSDYVIYPKTPDCYPSDVSSSEPNCGPETTSNNESVIKYTPTLCPKLEDKTACQDASNEFNILDSISTDNSSNASDHPSGETTAIAVKISDAADERKELKKERAGLIEKKENSTENSDKKDFHNEDESKTCTVHSHTDKHKSHNNTDSVSISGESSENKLPGSSESRKRSHSSDKRHSHISSSKSEDYTKRKRKLRKESCRHRNDKSVMSKKGLENTGRFKDDDSEDEDKITEECYQIFKEYEPQQSNISMSCETDSVKVPLKEVPNKDEGLPIRKKRTAHSGVQYNPPRYSALPKRQPNPVEVMQSRFAKVRETQAKKVQTSISFTLEKFSDPSSGKANLPTRPRISYVPNVSMLLREKSRIQELIRMKQNTANESKLLSDKKCALSPKKIPTLPKTVAQTVPKGMKRLAHKLPAIPARGPLISRGGRIGIVVRQKYLDALINEHKKILPHGDANHKALEAESKIFDNSSTRSVYTSRITSLISRIRKEINTSNQSVVGDANTDVISHSVFFGGPSETKVSSSIIQNSPAIKNEMLYSQLCKYLLTKEQLVENGFPRPHPHDKTAAVVKFNDFYNKSQVSGDMRTCCRCWKNYTVDKNGFQIGDDTCKYHYGRIYTIRQNNSCDRLYNCCGGDIETQGCAGNSYHVSNGFDNELKGFLRTLAVDEEPEDGDYGVYAIDCEMCYTTKGIELTRITIIDRSMNVAYEKFVIPEHPILDYNTRFSGITEQSLEGVTTTIYDVQAVLLSMINDKTILIGHGLENDLKVLRLIHDTVVDTSVVFPHKYGLPKKKRLKTLCREFLNKIIQENEGGHDSAEDARACMELMKWKILKQDS</sequence>
<feature type="zinc finger region" description="C3H1-type" evidence="7">
    <location>
        <begin position="7"/>
        <end position="33"/>
    </location>
</feature>
<dbReference type="GO" id="GO:0005634">
    <property type="term" value="C:nucleus"/>
    <property type="evidence" value="ECO:0007669"/>
    <property type="project" value="UniProtKB-SubCell"/>
</dbReference>
<dbReference type="SUPFAM" id="SSF53098">
    <property type="entry name" value="Ribonuclease H-like"/>
    <property type="match status" value="1"/>
</dbReference>
<keyword evidence="7" id="KW-0863">Zinc-finger</keyword>
<dbReference type="GO" id="GO:0004527">
    <property type="term" value="F:exonuclease activity"/>
    <property type="evidence" value="ECO:0007669"/>
    <property type="project" value="UniProtKB-KW"/>
</dbReference>
<comment type="caution">
    <text evidence="10">The sequence shown here is derived from an EMBL/GenBank/DDBJ whole genome shotgun (WGS) entry which is preliminary data.</text>
</comment>
<feature type="compositionally biased region" description="Basic and acidic residues" evidence="8">
    <location>
        <begin position="390"/>
        <end position="415"/>
    </location>
</feature>
<proteinExistence type="inferred from homology"/>
<dbReference type="Gene3D" id="3.30.420.10">
    <property type="entry name" value="Ribonuclease H-like superfamily/Ribonuclease H"/>
    <property type="match status" value="1"/>
</dbReference>
<dbReference type="PANTHER" id="PTHR12801:SF115">
    <property type="entry name" value="FI18136P1-RELATED"/>
    <property type="match status" value="1"/>
</dbReference>
<dbReference type="PROSITE" id="PS50103">
    <property type="entry name" value="ZF_C3H1"/>
    <property type="match status" value="1"/>
</dbReference>
<keyword evidence="6" id="KW-0539">Nucleus</keyword>
<feature type="compositionally biased region" description="Basic and acidic residues" evidence="8">
    <location>
        <begin position="358"/>
        <end position="368"/>
    </location>
</feature>
<evidence type="ECO:0000256" key="2">
    <source>
        <dbReference type="ARBA" id="ARBA00006357"/>
    </source>
</evidence>
<keyword evidence="5" id="KW-0269">Exonuclease</keyword>
<evidence type="ECO:0000256" key="3">
    <source>
        <dbReference type="ARBA" id="ARBA00022722"/>
    </source>
</evidence>
<dbReference type="InterPro" id="IPR012337">
    <property type="entry name" value="RNaseH-like_sf"/>
</dbReference>
<keyword evidence="3" id="KW-0540">Nuclease</keyword>
<keyword evidence="7" id="KW-0479">Metal-binding</keyword>
<dbReference type="CDD" id="cd06145">
    <property type="entry name" value="REX1_like"/>
    <property type="match status" value="1"/>
</dbReference>
<dbReference type="FunFam" id="3.30.420.10:FF:000019">
    <property type="entry name" value="RNA exonuclease NEF-sp"/>
    <property type="match status" value="1"/>
</dbReference>
<keyword evidence="4" id="KW-0378">Hydrolase</keyword>
<dbReference type="InterPro" id="IPR036397">
    <property type="entry name" value="RNaseH_sf"/>
</dbReference>
<reference evidence="10" key="1">
    <citation type="journal article" date="2023" name="IScience">
        <title>Live-bearing cockroach genome reveals convergent evolutionary mechanisms linked to viviparity in insects and beyond.</title>
        <authorList>
            <person name="Fouks B."/>
            <person name="Harrison M.C."/>
            <person name="Mikhailova A.A."/>
            <person name="Marchal E."/>
            <person name="English S."/>
            <person name="Carruthers M."/>
            <person name="Jennings E.C."/>
            <person name="Chiamaka E.L."/>
            <person name="Frigard R.A."/>
            <person name="Pippel M."/>
            <person name="Attardo G.M."/>
            <person name="Benoit J.B."/>
            <person name="Bornberg-Bauer E."/>
            <person name="Tobe S.S."/>
        </authorList>
    </citation>
    <scope>NUCLEOTIDE SEQUENCE</scope>
    <source>
        <strain evidence="10">Stay&amp;Tobe</strain>
    </source>
</reference>
<feature type="compositionally biased region" description="Polar residues" evidence="8">
    <location>
        <begin position="338"/>
        <end position="348"/>
    </location>
</feature>
<dbReference type="InterPro" id="IPR034922">
    <property type="entry name" value="REX1-like_exo"/>
</dbReference>
<dbReference type="PANTHER" id="PTHR12801">
    <property type="entry name" value="RNA EXONUCLEASE REXO1 / RECO3 FAMILY MEMBER-RELATED"/>
    <property type="match status" value="1"/>
</dbReference>
<dbReference type="Pfam" id="PF00929">
    <property type="entry name" value="RNase_T"/>
    <property type="match status" value="1"/>
</dbReference>
<organism evidence="10 11">
    <name type="scientific">Diploptera punctata</name>
    <name type="common">Pacific beetle cockroach</name>
    <dbReference type="NCBI Taxonomy" id="6984"/>
    <lineage>
        <taxon>Eukaryota</taxon>
        <taxon>Metazoa</taxon>
        <taxon>Ecdysozoa</taxon>
        <taxon>Arthropoda</taxon>
        <taxon>Hexapoda</taxon>
        <taxon>Insecta</taxon>
        <taxon>Pterygota</taxon>
        <taxon>Neoptera</taxon>
        <taxon>Polyneoptera</taxon>
        <taxon>Dictyoptera</taxon>
        <taxon>Blattodea</taxon>
        <taxon>Blaberoidea</taxon>
        <taxon>Blaberidae</taxon>
        <taxon>Diplopterinae</taxon>
        <taxon>Diploptera</taxon>
    </lineage>
</organism>
<evidence type="ECO:0000256" key="8">
    <source>
        <dbReference type="SAM" id="MobiDB-lite"/>
    </source>
</evidence>
<dbReference type="GO" id="GO:0003676">
    <property type="term" value="F:nucleic acid binding"/>
    <property type="evidence" value="ECO:0007669"/>
    <property type="project" value="InterPro"/>
</dbReference>
<comment type="subcellular location">
    <subcellularLocation>
        <location evidence="1">Nucleus</location>
    </subcellularLocation>
</comment>
<dbReference type="Proteomes" id="UP001233999">
    <property type="component" value="Unassembled WGS sequence"/>
</dbReference>
<dbReference type="AlphaFoldDB" id="A0AAD8A832"/>
<dbReference type="InterPro" id="IPR000571">
    <property type="entry name" value="Znf_CCCH"/>
</dbReference>
<evidence type="ECO:0000256" key="4">
    <source>
        <dbReference type="ARBA" id="ARBA00022801"/>
    </source>
</evidence>